<organism evidence="1 2">
    <name type="scientific">Plesiomonas shigelloides</name>
    <name type="common">Aeromonas shigelloides</name>
    <dbReference type="NCBI Taxonomy" id="703"/>
    <lineage>
        <taxon>Bacteria</taxon>
        <taxon>Pseudomonadati</taxon>
        <taxon>Pseudomonadota</taxon>
        <taxon>Gammaproteobacteria</taxon>
        <taxon>Enterobacterales</taxon>
        <taxon>Enterobacteriaceae</taxon>
        <taxon>Plesiomonas</taxon>
    </lineage>
</organism>
<dbReference type="InterPro" id="IPR043043">
    <property type="entry name" value="Packaging_FI_C"/>
</dbReference>
<dbReference type="AlphaFoldDB" id="A0A8I1W7Q0"/>
<accession>A0A8I1W7Q0</accession>
<dbReference type="Proteomes" id="UP000664658">
    <property type="component" value="Unassembled WGS sequence"/>
</dbReference>
<evidence type="ECO:0000313" key="1">
    <source>
        <dbReference type="EMBL" id="MBO1109394.1"/>
    </source>
</evidence>
<evidence type="ECO:0000313" key="2">
    <source>
        <dbReference type="Proteomes" id="UP000664658"/>
    </source>
</evidence>
<reference evidence="1" key="1">
    <citation type="submission" date="2021-03" db="EMBL/GenBank/DDBJ databases">
        <title>Plesiomonas shigelloides zfcc0051, isolated from zebrafish feces.</title>
        <authorList>
            <person name="Vanderhoek Z."/>
            <person name="Gaulke C."/>
        </authorList>
    </citation>
    <scope>NUCLEOTIDE SEQUENCE</scope>
    <source>
        <strain evidence="1">Zfcc0051</strain>
    </source>
</reference>
<comment type="caution">
    <text evidence="1">The sequence shown here is derived from an EMBL/GenBank/DDBJ whole genome shotgun (WGS) entry which is preliminary data.</text>
</comment>
<gene>
    <name evidence="1" type="ORF">J2R62_14455</name>
</gene>
<evidence type="ECO:0008006" key="3">
    <source>
        <dbReference type="Google" id="ProtNLM"/>
    </source>
</evidence>
<dbReference type="Pfam" id="PF14000">
    <property type="entry name" value="Packaging_FI"/>
    <property type="match status" value="1"/>
</dbReference>
<name>A0A8I1W7Q0_PLESH</name>
<dbReference type="EMBL" id="JAFNAA010000018">
    <property type="protein sequence ID" value="MBO1109394.1"/>
    <property type="molecule type" value="Genomic_DNA"/>
</dbReference>
<protein>
    <recommendedName>
        <fullName evidence="3">DNA-packaging protein FI</fullName>
    </recommendedName>
</protein>
<sequence>MSQKDELITQLNALSEQLGRKLPVTGSLADLQQRVREAQEELAEMASVPEDFQEAPSEEVISLDSQAERVHVTALVTLHTDAFNAQGQPMSLVLKGESCWLAPAWVPELSQRGLIQVV</sequence>
<dbReference type="RefSeq" id="WP_039046620.1">
    <property type="nucleotide sequence ID" value="NZ_JAFNAA010000018.1"/>
</dbReference>
<dbReference type="InterPro" id="IPR025147">
    <property type="entry name" value="Packaging_FI"/>
</dbReference>
<proteinExistence type="predicted"/>
<dbReference type="Gene3D" id="3.40.5.70">
    <property type="entry name" value="DNA packaging chaperone protein FI, C-terminal beta-strand domain"/>
    <property type="match status" value="1"/>
</dbReference>